<organism evidence="1 2">
    <name type="scientific">Aminipila butyrica</name>
    <dbReference type="NCBI Taxonomy" id="433296"/>
    <lineage>
        <taxon>Bacteria</taxon>
        <taxon>Bacillati</taxon>
        <taxon>Bacillota</taxon>
        <taxon>Clostridia</taxon>
        <taxon>Peptostreptococcales</taxon>
        <taxon>Anaerovoracaceae</taxon>
        <taxon>Aminipila</taxon>
    </lineage>
</organism>
<dbReference type="AlphaFoldDB" id="A0A858BYR1"/>
<reference evidence="1 2" key="1">
    <citation type="submission" date="2020-02" db="EMBL/GenBank/DDBJ databases">
        <authorList>
            <person name="Kim Y.B."/>
            <person name="Roh S.W."/>
        </authorList>
    </citation>
    <scope>NUCLEOTIDE SEQUENCE [LARGE SCALE GENOMIC DNA]</scope>
    <source>
        <strain evidence="1 2">DSM 103574</strain>
    </source>
</reference>
<gene>
    <name evidence="1" type="ORF">Ami103574_07660</name>
</gene>
<dbReference type="EMBL" id="CP048649">
    <property type="protein sequence ID" value="QIB69206.1"/>
    <property type="molecule type" value="Genomic_DNA"/>
</dbReference>
<proteinExistence type="predicted"/>
<dbReference type="Proteomes" id="UP000466848">
    <property type="component" value="Chromosome"/>
</dbReference>
<keyword evidence="2" id="KW-1185">Reference proteome</keyword>
<evidence type="ECO:0000313" key="2">
    <source>
        <dbReference type="Proteomes" id="UP000466848"/>
    </source>
</evidence>
<evidence type="ECO:0000313" key="1">
    <source>
        <dbReference type="EMBL" id="QIB69206.1"/>
    </source>
</evidence>
<dbReference type="KEGG" id="abut:Ami103574_07660"/>
<dbReference type="RefSeq" id="WP_163066257.1">
    <property type="nucleotide sequence ID" value="NZ_CP048649.1"/>
</dbReference>
<sequence length="82" mass="9481">MDEIMDIKYQREQLLEKALKNPSFMQVFYGDLEGDDDELALKNKLLLLSKSIEDFQTDVCGCGQGIRLQSMKSLIREICTYI</sequence>
<accession>A0A858BYR1</accession>
<name>A0A858BYR1_9FIRM</name>
<protein>
    <submittedName>
        <fullName evidence="1">Uncharacterized protein</fullName>
    </submittedName>
</protein>